<dbReference type="SUPFAM" id="SSF56672">
    <property type="entry name" value="DNA/RNA polymerases"/>
    <property type="match status" value="1"/>
</dbReference>
<dbReference type="Gene3D" id="3.10.10.10">
    <property type="entry name" value="HIV Type 1 Reverse Transcriptase, subunit A, domain 1"/>
    <property type="match status" value="1"/>
</dbReference>
<dbReference type="InterPro" id="IPR021109">
    <property type="entry name" value="Peptidase_aspartic_dom_sf"/>
</dbReference>
<sequence length="1594" mass="183277">LLKRNTTKSYSISHIDFTTAYDIMKPQWIAEQQQNSHLDANHQQHIKDKQRGKLQQLIHQFNLPPDVYLIQFPVPILNDAASTNELLPIEDKLDETFRKEIGRIIPLLRESSIQGIEKYISTLEAALFSLAKNSTRQVTLDRLAFYYIPALIVNDRGLIKSYYNQFMSNRSLTDTPSLLETFRGIVLLMEADGHRACFGSSLKLLRQNNLSIGTYSMNFENYVLRTDGMRMDSAAMLFNVPLNNDRRRLFVNGLDSNLRIIVQQPAHDSTWHAFKQSYFDGFTRLYPNVLIFGKTIPPNSIHPTPRNSFRSSPYAHHNSKPIYRSKPTHNTHNHIKPFNPKPDKRLNKHNNTTKNNPRKPTKFVNTINHVYKELKRQSNLLSSLTSKLNLFDLPHTLTIVTSFTLITPILSWQCQQSPPFFPHSYHQFDYRLSTFKKLNISLMNELCIAVGFRPALFIGDVILDVDPPFPIETQVALFGFSECGAYSTYQNHTSQDIFLVDPTYQVLTDNDYSYLLNIYAYHYSFNHSCSSLWKLPLSYPESLVTQHGNNIKELQSSISESDAAKHNLTQQLNEAQVLYQQRDKELTNLLSFNQELQAEKTTLSNTLRSTQDDLRDKTEQLIEAKEETEHVRKLQDGSQNAMNAYRSTTQKEVTDLKQQHDDALALLRTSFNNEHAIAVQAAITHEQTKCAIQKKNDLAEWQRGIDRLEKDHANAIKLVTLDEQNKCIKQRNSDSNNWKKEADQIVKEHTEAVNSAILNEQNKCNDQRISDSSKWKKEYTRLEADFKLSFENERARLQSIFDKQLESLKTSLQCPTSDTMEVDNQSLLFTVTQQAQEILSLKQLLAMKHEPVAVQPDQPSPDLCRSYNDFVTFIENLKNLNINDAFLSVPKSIVSLITFISTLIGSHLFHNRYKFPTHNNNLVPHFTPTQVLPNYIRPQITPQWKFGDGPKPAIINSIIHEALPKILIYIYNIPVLSLIDTGASLNIINSNLLKSLPSSCFTKINSFSLKAKSANGTNIHIDGSIILNFSIADISTQITCHISPDISHDLILGKPGLSTMGDLTIFWTNDYILLGTHKLPLANTFRFLLNDDTTLNAESTNILSPRIHNATHLDRSDVFTIINPSFKGSNHLITYSQVNPIFNQQINLIIDNRGSNPVTLKKNIFLGHVERLNDNAIRITNEGYDSDEADHFSYSPLDCDSFLKSRNFIINNNSSLNSKTHTHALLYPRKEKEIERQIKDMLEHSIIEPSRTPYLSRINLVKKKDNKWCFVKNWFTCSKCFVNKTQPFLLTPKQLKTIPTPPSPWHTLILDHIVIDDNNNVLVIIDELSKFFIINHTKNKGALSTIKALQPYNHQGNGVVERFNWIIQKAIRIYSKTDIQTILLSTQHAHNYSFMTTQYGKPKEFILSTTDKWLKQEYTNNQLSGRFDLLLYLKNKLKPKQTDTPNEKQPLIPNGPYKITKHIHGDSYLIQKISSKERATEKAFKTYARLLKLTPKHYQSTQDVEIKKTLSENQQPQQNNFPELEIVQSQFLSTKKRGRPRKQLPDVQPSVENSVKLTNLKMRKRRPPLQANQSPNAVNNPTRRKPERPRIHNY</sequence>
<evidence type="ECO:0000256" key="1">
    <source>
        <dbReference type="SAM" id="Coils"/>
    </source>
</evidence>
<evidence type="ECO:0000256" key="2">
    <source>
        <dbReference type="SAM" id="MobiDB-lite"/>
    </source>
</evidence>
<feature type="region of interest" description="Disordered" evidence="2">
    <location>
        <begin position="304"/>
        <end position="361"/>
    </location>
</feature>
<feature type="compositionally biased region" description="Basic residues" evidence="2">
    <location>
        <begin position="326"/>
        <end position="335"/>
    </location>
</feature>
<dbReference type="WBParaSite" id="TCONS_00014026.p1">
    <property type="protein sequence ID" value="TCONS_00014026.p1"/>
    <property type="gene ID" value="XLOC_009176"/>
</dbReference>
<name>A0AAF5DJ76_STRER</name>
<keyword evidence="3" id="KW-1185">Reference proteome</keyword>
<keyword evidence="1" id="KW-0175">Coiled coil</keyword>
<reference evidence="4" key="1">
    <citation type="submission" date="2024-02" db="UniProtKB">
        <authorList>
            <consortium name="WormBaseParasite"/>
        </authorList>
    </citation>
    <scope>IDENTIFICATION</scope>
</reference>
<organism evidence="3 4">
    <name type="scientific">Strongyloides stercoralis</name>
    <name type="common">Threadworm</name>
    <dbReference type="NCBI Taxonomy" id="6248"/>
    <lineage>
        <taxon>Eukaryota</taxon>
        <taxon>Metazoa</taxon>
        <taxon>Ecdysozoa</taxon>
        <taxon>Nematoda</taxon>
        <taxon>Chromadorea</taxon>
        <taxon>Rhabditida</taxon>
        <taxon>Tylenchina</taxon>
        <taxon>Panagrolaimomorpha</taxon>
        <taxon>Strongyloidoidea</taxon>
        <taxon>Strongyloididae</taxon>
        <taxon>Strongyloides</taxon>
    </lineage>
</organism>
<dbReference type="GO" id="GO:0042575">
    <property type="term" value="C:DNA polymerase complex"/>
    <property type="evidence" value="ECO:0007669"/>
    <property type="project" value="UniProtKB-ARBA"/>
</dbReference>
<feature type="coiled-coil region" evidence="1">
    <location>
        <begin position="551"/>
        <end position="627"/>
    </location>
</feature>
<evidence type="ECO:0000313" key="3">
    <source>
        <dbReference type="Proteomes" id="UP000035681"/>
    </source>
</evidence>
<dbReference type="Gene3D" id="2.40.70.10">
    <property type="entry name" value="Acid Proteases"/>
    <property type="match status" value="1"/>
</dbReference>
<dbReference type="InterPro" id="IPR012337">
    <property type="entry name" value="RNaseH-like_sf"/>
</dbReference>
<evidence type="ECO:0008006" key="5">
    <source>
        <dbReference type="Google" id="ProtNLM"/>
    </source>
</evidence>
<dbReference type="InterPro" id="IPR043502">
    <property type="entry name" value="DNA/RNA_pol_sf"/>
</dbReference>
<feature type="coiled-coil region" evidence="1">
    <location>
        <begin position="691"/>
        <end position="718"/>
    </location>
</feature>
<accession>A0AAF5DJ76</accession>
<feature type="compositionally biased region" description="Basic residues" evidence="2">
    <location>
        <begin position="1582"/>
        <end position="1594"/>
    </location>
</feature>
<dbReference type="SUPFAM" id="SSF50630">
    <property type="entry name" value="Acid proteases"/>
    <property type="match status" value="1"/>
</dbReference>
<feature type="compositionally biased region" description="Polar residues" evidence="2">
    <location>
        <begin position="1570"/>
        <end position="1581"/>
    </location>
</feature>
<protein>
    <recommendedName>
        <fullName evidence="5">Integrase catalytic domain-containing protein</fullName>
    </recommendedName>
</protein>
<dbReference type="SUPFAM" id="SSF53098">
    <property type="entry name" value="Ribonuclease H-like"/>
    <property type="match status" value="1"/>
</dbReference>
<feature type="region of interest" description="Disordered" evidence="2">
    <location>
        <begin position="1532"/>
        <end position="1594"/>
    </location>
</feature>
<dbReference type="CDD" id="cd00303">
    <property type="entry name" value="retropepsin_like"/>
    <property type="match status" value="1"/>
</dbReference>
<dbReference type="AlphaFoldDB" id="A0AAF5DJ76"/>
<dbReference type="Proteomes" id="UP000035681">
    <property type="component" value="Unplaced"/>
</dbReference>
<proteinExistence type="predicted"/>
<evidence type="ECO:0000313" key="4">
    <source>
        <dbReference type="WBParaSite" id="TCONS_00014026.p1"/>
    </source>
</evidence>